<evidence type="ECO:0000256" key="1">
    <source>
        <dbReference type="SAM" id="Phobius"/>
    </source>
</evidence>
<name>A0A0N7LN67_9RHOB</name>
<evidence type="ECO:0000313" key="3">
    <source>
        <dbReference type="Proteomes" id="UP000050786"/>
    </source>
</evidence>
<accession>A0A0N7LN67</accession>
<proteinExistence type="predicted"/>
<reference evidence="3" key="1">
    <citation type="submission" date="2015-09" db="EMBL/GenBank/DDBJ databases">
        <authorList>
            <person name="Rodrigo-Torres L."/>
            <person name="Arahal D.R."/>
        </authorList>
    </citation>
    <scope>NUCLEOTIDE SEQUENCE [LARGE SCALE GENOMIC DNA]</scope>
    <source>
        <strain evidence="3">CECT 4293</strain>
    </source>
</reference>
<keyword evidence="1" id="KW-1133">Transmembrane helix</keyword>
<feature type="transmembrane region" description="Helical" evidence="1">
    <location>
        <begin position="7"/>
        <end position="27"/>
    </location>
</feature>
<gene>
    <name evidence="2" type="ORF">RUM4293_00446</name>
</gene>
<organism evidence="2 3">
    <name type="scientific">Ruegeria atlantica</name>
    <dbReference type="NCBI Taxonomy" id="81569"/>
    <lineage>
        <taxon>Bacteria</taxon>
        <taxon>Pseudomonadati</taxon>
        <taxon>Pseudomonadota</taxon>
        <taxon>Alphaproteobacteria</taxon>
        <taxon>Rhodobacterales</taxon>
        <taxon>Roseobacteraceae</taxon>
        <taxon>Ruegeria</taxon>
    </lineage>
</organism>
<sequence>MIRLGSIIAWIAVILGSIRMGMGWYVASQFPGTEENLAASKRYLATANSGDAIDQGTIILIAGVVIGLLVRIAKRRSS</sequence>
<keyword evidence="1" id="KW-0812">Transmembrane</keyword>
<feature type="transmembrane region" description="Helical" evidence="1">
    <location>
        <begin position="52"/>
        <end position="73"/>
    </location>
</feature>
<dbReference type="EMBL" id="CYPS01000008">
    <property type="protein sequence ID" value="CUH41572.1"/>
    <property type="molecule type" value="Genomic_DNA"/>
</dbReference>
<keyword evidence="3" id="KW-1185">Reference proteome</keyword>
<dbReference type="AlphaFoldDB" id="A0A0N7LN67"/>
<keyword evidence="1" id="KW-0472">Membrane</keyword>
<dbReference type="Proteomes" id="UP000050786">
    <property type="component" value="Unassembled WGS sequence"/>
</dbReference>
<evidence type="ECO:0000313" key="2">
    <source>
        <dbReference type="EMBL" id="CUH41572.1"/>
    </source>
</evidence>
<protein>
    <submittedName>
        <fullName evidence="2">Uncharacterized protein</fullName>
    </submittedName>
</protein>